<evidence type="ECO:0000259" key="8">
    <source>
        <dbReference type="Pfam" id="PF02096"/>
    </source>
</evidence>
<gene>
    <name evidence="9" type="ORF">TSTA_072320</name>
</gene>
<dbReference type="OrthoDB" id="2148490at2759"/>
<keyword evidence="4 7" id="KW-1133">Transmembrane helix</keyword>
<comment type="subcellular location">
    <subcellularLocation>
        <location evidence="1 6">Membrane</location>
        <topology evidence="1 6">Multi-pass membrane protein</topology>
    </subcellularLocation>
</comment>
<dbReference type="OMA" id="WQRKRIV"/>
<dbReference type="InterPro" id="IPR001708">
    <property type="entry name" value="YidC/ALB3/OXA1/COX18"/>
</dbReference>
<dbReference type="GO" id="GO:0033617">
    <property type="term" value="P:mitochondrial respiratory chain complex IV assembly"/>
    <property type="evidence" value="ECO:0007669"/>
    <property type="project" value="TreeGrafter"/>
</dbReference>
<dbReference type="Pfam" id="PF02096">
    <property type="entry name" value="60KD_IMP"/>
    <property type="match status" value="1"/>
</dbReference>
<name>B8LU09_TALSN</name>
<protein>
    <submittedName>
        <fullName evidence="9">Mitochondrial export translocase Oxa2, putative</fullName>
    </submittedName>
</protein>
<dbReference type="PANTHER" id="PTHR12428:SF65">
    <property type="entry name" value="CYTOCHROME C OXIDASE ASSEMBLY PROTEIN COX18, MITOCHONDRIAL"/>
    <property type="match status" value="1"/>
</dbReference>
<evidence type="ECO:0000256" key="7">
    <source>
        <dbReference type="SAM" id="Phobius"/>
    </source>
</evidence>
<keyword evidence="5 7" id="KW-0472">Membrane</keyword>
<evidence type="ECO:0000256" key="1">
    <source>
        <dbReference type="ARBA" id="ARBA00004141"/>
    </source>
</evidence>
<comment type="similarity">
    <text evidence="2 6">Belongs to the OXA1/ALB3/YidC family.</text>
</comment>
<dbReference type="GeneID" id="8102331"/>
<dbReference type="FunCoup" id="B8LU09">
    <property type="interactions" value="59"/>
</dbReference>
<evidence type="ECO:0000256" key="2">
    <source>
        <dbReference type="ARBA" id="ARBA00009877"/>
    </source>
</evidence>
<dbReference type="EMBL" id="EQ962652">
    <property type="protein sequence ID" value="EED23839.1"/>
    <property type="molecule type" value="Genomic_DNA"/>
</dbReference>
<keyword evidence="3 6" id="KW-0812">Transmembrane</keyword>
<evidence type="ECO:0000256" key="4">
    <source>
        <dbReference type="ARBA" id="ARBA00022989"/>
    </source>
</evidence>
<evidence type="ECO:0000313" key="10">
    <source>
        <dbReference type="Proteomes" id="UP000001745"/>
    </source>
</evidence>
<dbReference type="HOGENOM" id="CLU_029282_1_2_1"/>
<sequence>MRPPLTPRWFQLRRPVTSSILFHRIRHFHATRPAPLVAESVTLASDFLHGVHGVTGLPWAASIPLAAVCVRMVVAFPLLVWSRVTNRKMADIAPLLLCLRNHYQQAVKAQAMENKLYMRPREAERQLRAHLKERTALLYKEWGISRTLGFLPLLQLPVWLALMEGVRNIGQSMNLPGVEPALANGGAFWFPDLLAGDTTGILPLALTLSIMANVRLGFTTKTFAELSDYKTPEMTRHLFLKVVKEFLTFMSVYIGFTAYMTGMPAGMMLYWIASTNTATLQSKFLDFLFASKRLQILPQMHVRVLKPGEKPPPIKSLE</sequence>
<dbReference type="PANTHER" id="PTHR12428">
    <property type="entry name" value="OXA1"/>
    <property type="match status" value="1"/>
</dbReference>
<evidence type="ECO:0000313" key="9">
    <source>
        <dbReference type="EMBL" id="EED23839.1"/>
    </source>
</evidence>
<feature type="domain" description="Membrane insertase YidC/Oxa/ALB C-terminal" evidence="8">
    <location>
        <begin position="59"/>
        <end position="284"/>
    </location>
</feature>
<dbReference type="VEuPathDB" id="FungiDB:TSTA_072320"/>
<feature type="transmembrane region" description="Helical" evidence="7">
    <location>
        <begin position="59"/>
        <end position="81"/>
    </location>
</feature>
<proteinExistence type="inferred from homology"/>
<accession>B8LU09</accession>
<dbReference type="GO" id="GO:0005743">
    <property type="term" value="C:mitochondrial inner membrane"/>
    <property type="evidence" value="ECO:0007669"/>
    <property type="project" value="TreeGrafter"/>
</dbReference>
<evidence type="ECO:0000256" key="3">
    <source>
        <dbReference type="ARBA" id="ARBA00022692"/>
    </source>
</evidence>
<dbReference type="STRING" id="441959.B8LU09"/>
<evidence type="ECO:0000256" key="6">
    <source>
        <dbReference type="RuleBase" id="RU003945"/>
    </source>
</evidence>
<dbReference type="GO" id="GO:0032977">
    <property type="term" value="F:membrane insertase activity"/>
    <property type="evidence" value="ECO:0007669"/>
    <property type="project" value="InterPro"/>
</dbReference>
<dbReference type="PhylomeDB" id="B8LU09"/>
<feature type="transmembrane region" description="Helical" evidence="7">
    <location>
        <begin position="246"/>
        <end position="273"/>
    </location>
</feature>
<dbReference type="RefSeq" id="XP_002341226.1">
    <property type="nucleotide sequence ID" value="XM_002341185.1"/>
</dbReference>
<dbReference type="Proteomes" id="UP000001745">
    <property type="component" value="Unassembled WGS sequence"/>
</dbReference>
<dbReference type="InParanoid" id="B8LU09"/>
<dbReference type="AlphaFoldDB" id="B8LU09"/>
<dbReference type="InterPro" id="IPR028055">
    <property type="entry name" value="YidC/Oxa/ALB_C"/>
</dbReference>
<organism evidence="9 10">
    <name type="scientific">Talaromyces stipitatus (strain ATCC 10500 / CBS 375.48 / QM 6759 / NRRL 1006)</name>
    <name type="common">Penicillium stipitatum</name>
    <dbReference type="NCBI Taxonomy" id="441959"/>
    <lineage>
        <taxon>Eukaryota</taxon>
        <taxon>Fungi</taxon>
        <taxon>Dikarya</taxon>
        <taxon>Ascomycota</taxon>
        <taxon>Pezizomycotina</taxon>
        <taxon>Eurotiomycetes</taxon>
        <taxon>Eurotiomycetidae</taxon>
        <taxon>Eurotiales</taxon>
        <taxon>Trichocomaceae</taxon>
        <taxon>Talaromyces</taxon>
        <taxon>Talaromyces sect. Talaromyces</taxon>
    </lineage>
</organism>
<reference evidence="10" key="1">
    <citation type="journal article" date="2015" name="Genome Announc.">
        <title>Genome sequence of the AIDS-associated pathogen Penicillium marneffei (ATCC18224) and its near taxonomic relative Talaromyces stipitatus (ATCC10500).</title>
        <authorList>
            <person name="Nierman W.C."/>
            <person name="Fedorova-Abrams N.D."/>
            <person name="Andrianopoulos A."/>
        </authorList>
    </citation>
    <scope>NUCLEOTIDE SEQUENCE [LARGE SCALE GENOMIC DNA]</scope>
    <source>
        <strain evidence="10">ATCC 10500 / CBS 375.48 / QM 6759 / NRRL 1006</strain>
    </source>
</reference>
<evidence type="ECO:0000256" key="5">
    <source>
        <dbReference type="ARBA" id="ARBA00023136"/>
    </source>
</evidence>
<keyword evidence="10" id="KW-1185">Reference proteome</keyword>
<dbReference type="GO" id="GO:0032979">
    <property type="term" value="P:protein insertion into mitochondrial inner membrane from matrix"/>
    <property type="evidence" value="ECO:0007669"/>
    <property type="project" value="TreeGrafter"/>
</dbReference>
<dbReference type="eggNOG" id="KOG1239">
    <property type="taxonomic scope" value="Eukaryota"/>
</dbReference>